<protein>
    <submittedName>
        <fullName evidence="8">Acetyltransferase</fullName>
    </submittedName>
</protein>
<keyword evidence="2" id="KW-1003">Cell membrane</keyword>
<organism evidence="8 9">
    <name type="scientific">Flammeovirga aprica JL-4</name>
    <dbReference type="NCBI Taxonomy" id="694437"/>
    <lineage>
        <taxon>Bacteria</taxon>
        <taxon>Pseudomonadati</taxon>
        <taxon>Bacteroidota</taxon>
        <taxon>Cytophagia</taxon>
        <taxon>Cytophagales</taxon>
        <taxon>Flammeovirgaceae</taxon>
        <taxon>Flammeovirga</taxon>
    </lineage>
</organism>
<keyword evidence="9" id="KW-1185">Reference proteome</keyword>
<keyword evidence="5 7" id="KW-0472">Membrane</keyword>
<evidence type="ECO:0000256" key="5">
    <source>
        <dbReference type="ARBA" id="ARBA00023136"/>
    </source>
</evidence>
<dbReference type="Proteomes" id="UP000576082">
    <property type="component" value="Unassembled WGS sequence"/>
</dbReference>
<comment type="subcellular location">
    <subcellularLocation>
        <location evidence="1">Cell inner membrane</location>
    </subcellularLocation>
</comment>
<comment type="caution">
    <text evidence="8">The sequence shown here is derived from an EMBL/GenBank/DDBJ whole genome shotgun (WGS) entry which is preliminary data.</text>
</comment>
<dbReference type="GO" id="GO:0009247">
    <property type="term" value="P:glycolipid biosynthetic process"/>
    <property type="evidence" value="ECO:0007669"/>
    <property type="project" value="UniProtKB-ARBA"/>
</dbReference>
<dbReference type="Pfam" id="PF03279">
    <property type="entry name" value="Lip_A_acyltrans"/>
    <property type="match status" value="1"/>
</dbReference>
<dbReference type="AlphaFoldDB" id="A0A7X9RYI1"/>
<keyword evidence="7" id="KW-0812">Transmembrane</keyword>
<dbReference type="InterPro" id="IPR004960">
    <property type="entry name" value="LipA_acyltrans"/>
</dbReference>
<gene>
    <name evidence="8" type="ORF">HHU12_23490</name>
</gene>
<dbReference type="PANTHER" id="PTHR30606">
    <property type="entry name" value="LIPID A BIOSYNTHESIS LAUROYL ACYLTRANSFERASE"/>
    <property type="match status" value="1"/>
</dbReference>
<accession>A0A7X9RYI1</accession>
<dbReference type="RefSeq" id="WP_169659184.1">
    <property type="nucleotide sequence ID" value="NZ_JABANE010000081.1"/>
</dbReference>
<keyword evidence="4 8" id="KW-0808">Transferase</keyword>
<dbReference type="GO" id="GO:0016746">
    <property type="term" value="F:acyltransferase activity"/>
    <property type="evidence" value="ECO:0007669"/>
    <property type="project" value="UniProtKB-KW"/>
</dbReference>
<dbReference type="GO" id="GO:0005886">
    <property type="term" value="C:plasma membrane"/>
    <property type="evidence" value="ECO:0007669"/>
    <property type="project" value="UniProtKB-SubCell"/>
</dbReference>
<evidence type="ECO:0000256" key="4">
    <source>
        <dbReference type="ARBA" id="ARBA00022679"/>
    </source>
</evidence>
<keyword evidence="7" id="KW-1133">Transmembrane helix</keyword>
<evidence type="ECO:0000256" key="1">
    <source>
        <dbReference type="ARBA" id="ARBA00004533"/>
    </source>
</evidence>
<feature type="transmembrane region" description="Helical" evidence="7">
    <location>
        <begin position="6"/>
        <end position="32"/>
    </location>
</feature>
<evidence type="ECO:0000256" key="2">
    <source>
        <dbReference type="ARBA" id="ARBA00022475"/>
    </source>
</evidence>
<evidence type="ECO:0000256" key="6">
    <source>
        <dbReference type="ARBA" id="ARBA00023315"/>
    </source>
</evidence>
<evidence type="ECO:0000313" key="8">
    <source>
        <dbReference type="EMBL" id="NME70959.1"/>
    </source>
</evidence>
<keyword evidence="6" id="KW-0012">Acyltransferase</keyword>
<dbReference type="CDD" id="cd07984">
    <property type="entry name" value="LPLAT_LABLAT-like"/>
    <property type="match status" value="1"/>
</dbReference>
<reference evidence="8 9" key="1">
    <citation type="submission" date="2020-04" db="EMBL/GenBank/DDBJ databases">
        <title>Flammeovirga sp. SR4, a novel species isolated from seawater.</title>
        <authorList>
            <person name="Wang X."/>
        </authorList>
    </citation>
    <scope>NUCLEOTIDE SEQUENCE [LARGE SCALE GENOMIC DNA]</scope>
    <source>
        <strain evidence="8 9">ATCC 23126</strain>
    </source>
</reference>
<dbReference type="PANTHER" id="PTHR30606:SF10">
    <property type="entry name" value="PHOSPHATIDYLINOSITOL MANNOSIDE ACYLTRANSFERASE"/>
    <property type="match status" value="1"/>
</dbReference>
<evidence type="ECO:0000313" key="9">
    <source>
        <dbReference type="Proteomes" id="UP000576082"/>
    </source>
</evidence>
<sequence length="295" mass="35393">MTKLIYNIFILPITLLPFRLLYIFSDVLYFIFYKLLRYRTSVVSENLRNSFPEKSKAELKHIESEFYKHLCDIICESFKVFNIKREEIFERCVYEDLDLIEKYKDRNICIVGGHYNNYEYAATTATGWAGREVSCLFSKLSNEFFNNRIAESRSQFGLQMIQKDYAKEFFSKKHEKPFGLIFGADQSPTYSKNVIWMNFLNQETACFFGPEKYAKENDMVVIYTRITKTKRGYYKVNFELVTDKPLLEPHGEITVKHNRILEKDIIKNPQYWLWTHKRWKRTRRPEEVIMETTYA</sequence>
<name>A0A7X9RYI1_9BACT</name>
<evidence type="ECO:0000256" key="3">
    <source>
        <dbReference type="ARBA" id="ARBA00022519"/>
    </source>
</evidence>
<keyword evidence="3" id="KW-0997">Cell inner membrane</keyword>
<proteinExistence type="predicted"/>
<dbReference type="EMBL" id="JABANE010000081">
    <property type="protein sequence ID" value="NME70959.1"/>
    <property type="molecule type" value="Genomic_DNA"/>
</dbReference>
<evidence type="ECO:0000256" key="7">
    <source>
        <dbReference type="SAM" id="Phobius"/>
    </source>
</evidence>